<name>A0AAW3IUC3_VIBPH</name>
<gene>
    <name evidence="2" type="ORF">ACX05_14670</name>
</gene>
<protein>
    <recommendedName>
        <fullName evidence="4">DUF4231 domain-containing protein</fullName>
    </recommendedName>
</protein>
<dbReference type="RefSeq" id="WP_053812235.1">
    <property type="nucleotide sequence ID" value="NZ_LIRS01000076.1"/>
</dbReference>
<evidence type="ECO:0000256" key="1">
    <source>
        <dbReference type="SAM" id="Phobius"/>
    </source>
</evidence>
<evidence type="ECO:0000313" key="3">
    <source>
        <dbReference type="Proteomes" id="UP000037697"/>
    </source>
</evidence>
<sequence>MAEGKNELVQATEAVKSIPDFISAITDVLQTPSGLIVSVIVLLWFILNRDLTKIYGVFEYKQNKRLSRLDEYINNADSADGETLRVAKEQRDTYYFKIATNGIYAESTLRNSLIRLNENSSSKINWTLIRRAMPYIRLNEQKNIYIRDFDWQDSVSIFYNYTIAIMLGLFSIGSLFLLIFSSSLTFLTTLKIVFVAIMFAIGALVMLAQNLSHTSAKAIKSELKQLDQEKDISTNS</sequence>
<evidence type="ECO:0008006" key="4">
    <source>
        <dbReference type="Google" id="ProtNLM"/>
    </source>
</evidence>
<dbReference type="Proteomes" id="UP000037697">
    <property type="component" value="Unassembled WGS sequence"/>
</dbReference>
<feature type="transmembrane region" description="Helical" evidence="1">
    <location>
        <begin position="29"/>
        <end position="47"/>
    </location>
</feature>
<keyword evidence="1" id="KW-0472">Membrane</keyword>
<proteinExistence type="predicted"/>
<feature type="transmembrane region" description="Helical" evidence="1">
    <location>
        <begin position="157"/>
        <end position="180"/>
    </location>
</feature>
<keyword evidence="1" id="KW-0812">Transmembrane</keyword>
<feature type="transmembrane region" description="Helical" evidence="1">
    <location>
        <begin position="186"/>
        <end position="207"/>
    </location>
</feature>
<accession>A0AAW3IUC3</accession>
<dbReference type="EMBL" id="LIRS01000076">
    <property type="protein sequence ID" value="KOY31436.1"/>
    <property type="molecule type" value="Genomic_DNA"/>
</dbReference>
<reference evidence="2 3" key="1">
    <citation type="submission" date="2015-07" db="EMBL/GenBank/DDBJ databases">
        <title>Foodborne Vibrio parahaemolyticus Isolates.</title>
        <authorList>
            <person name="Ronholm J."/>
            <person name="Petronella N."/>
            <person name="Kenwell R."/>
            <person name="Banerjee S."/>
        </authorList>
    </citation>
    <scope>NUCLEOTIDE SEQUENCE [LARGE SCALE GENOMIC DNA]</scope>
    <source>
        <strain evidence="2 3">HS-06-05</strain>
    </source>
</reference>
<keyword evidence="1" id="KW-1133">Transmembrane helix</keyword>
<comment type="caution">
    <text evidence="2">The sequence shown here is derived from an EMBL/GenBank/DDBJ whole genome shotgun (WGS) entry which is preliminary data.</text>
</comment>
<dbReference type="AlphaFoldDB" id="A0AAW3IUC3"/>
<organism evidence="2 3">
    <name type="scientific">Vibrio parahaemolyticus</name>
    <dbReference type="NCBI Taxonomy" id="670"/>
    <lineage>
        <taxon>Bacteria</taxon>
        <taxon>Pseudomonadati</taxon>
        <taxon>Pseudomonadota</taxon>
        <taxon>Gammaproteobacteria</taxon>
        <taxon>Vibrionales</taxon>
        <taxon>Vibrionaceae</taxon>
        <taxon>Vibrio</taxon>
    </lineage>
</organism>
<evidence type="ECO:0000313" key="2">
    <source>
        <dbReference type="EMBL" id="KOY31436.1"/>
    </source>
</evidence>